<dbReference type="PANTHER" id="PTHR43498">
    <property type="entry name" value="FERREDOXIN:COB-COM HETERODISULFIDE REDUCTASE SUBUNIT A"/>
    <property type="match status" value="1"/>
</dbReference>
<keyword evidence="4" id="KW-0408">Iron</keyword>
<gene>
    <name evidence="6" type="ORF">EYB31_33140</name>
</gene>
<dbReference type="SUPFAM" id="SSF51905">
    <property type="entry name" value="FAD/NAD(P)-binding domain"/>
    <property type="match status" value="1"/>
</dbReference>
<protein>
    <submittedName>
        <fullName evidence="6">FAD-dependent oxidoreductase</fullName>
    </submittedName>
</protein>
<evidence type="ECO:0000256" key="1">
    <source>
        <dbReference type="ARBA" id="ARBA00022485"/>
    </source>
</evidence>
<evidence type="ECO:0000313" key="6">
    <source>
        <dbReference type="EMBL" id="TBL70567.1"/>
    </source>
</evidence>
<accession>A0A4Q9DH04</accession>
<dbReference type="AlphaFoldDB" id="A0A4Q9DH04"/>
<name>A0A4Q9DH04_9BACL</name>
<dbReference type="InterPro" id="IPR008979">
    <property type="entry name" value="Galactose-bd-like_sf"/>
</dbReference>
<dbReference type="GO" id="GO:0046872">
    <property type="term" value="F:metal ion binding"/>
    <property type="evidence" value="ECO:0007669"/>
    <property type="project" value="UniProtKB-KW"/>
</dbReference>
<evidence type="ECO:0000256" key="3">
    <source>
        <dbReference type="ARBA" id="ARBA00023002"/>
    </source>
</evidence>
<dbReference type="Pfam" id="PF12831">
    <property type="entry name" value="FAD_oxidored"/>
    <property type="match status" value="1"/>
</dbReference>
<keyword evidence="1" id="KW-0004">4Fe-4S</keyword>
<dbReference type="SUPFAM" id="SSF49785">
    <property type="entry name" value="Galactose-binding domain-like"/>
    <property type="match status" value="1"/>
</dbReference>
<evidence type="ECO:0000256" key="4">
    <source>
        <dbReference type="ARBA" id="ARBA00023004"/>
    </source>
</evidence>
<dbReference type="Gene3D" id="3.50.50.60">
    <property type="entry name" value="FAD/NAD(P)-binding domain"/>
    <property type="match status" value="1"/>
</dbReference>
<evidence type="ECO:0000256" key="2">
    <source>
        <dbReference type="ARBA" id="ARBA00022723"/>
    </source>
</evidence>
<sequence length="782" mass="87453">MRKTNETYDVVVCGGGLAGFCAAVSAARHGAKTCLVQDRPVFGGNSSSEIRVTPHGAAAFHAYARESGIVSELLIEERARNHEEIFENGWTNSVWDMTMYDMAMNTPNLVFHLNTSIFDVIKDERRHIQAIVGRVGGAETEITIAGKVFIDCTGDGIVADLAGCEWRMGSEGRSEFNEYHAPELASKDTMGNSIHFRARDMGRPVPFRAPDWAVKHEDASYFYEDGREPKELRGGYWWLEIGVPWDTIHDAEDIRHELTRHTLGVWDWIKNKDPKLRDKAANFALDWIGQVPGKRESRRIMGQYLMTEHDPAGLTVFPDEIAFGGWFLDLHTPGGLLAAHSEPASAENYTQTSEYAVKSYCGPYGIPLRILIAKDTDNLMMAGRNVSVTHAALGTVRVMSTTALMGQAAGIAAWEAIERNIAVAKVPEQEQAVFAVQQKLLRDGCFLPNYRNEDPADLARSARVMASSEARCYGLGPFSTGAHEGLSVWRDQNHRTKDDRLHTARSQWIAVGVSSSADGNAAGGAEIRSLSVCLSSHAPDAQTLRARIVPVDHIWDYQTDAYPALAETELLVPPGDNQWIDWKVELTEQNGLAAGRYVRLELSANPEVEWHKAGAIEPGHVAAMDIGMGRMRRYDNGVTLSFKVDPPQACYGASNTVSGVTRPHAYTNVWRSDPREPLDQWLELEWDEPQRIGQVELTFPGHLLREYHAYSPFYRDAQCPKSYSIQIWEEGRWRTLHQEPDNYQRHRRHRLAEQTATTRLRIAVHATNGDPSAAIYEVRCYE</sequence>
<comment type="caution">
    <text evidence="6">The sequence shown here is derived from an EMBL/GenBank/DDBJ whole genome shotgun (WGS) entry which is preliminary data.</text>
</comment>
<dbReference type="InterPro" id="IPR036188">
    <property type="entry name" value="FAD/NAD-bd_sf"/>
</dbReference>
<proteinExistence type="predicted"/>
<keyword evidence="3" id="KW-0560">Oxidoreductase</keyword>
<reference evidence="6 7" key="1">
    <citation type="submission" date="2019-02" db="EMBL/GenBank/DDBJ databases">
        <title>Paenibacillus sp. nov., isolated from surface-sterilized tissue of Thalictrum simplex L.</title>
        <authorList>
            <person name="Tuo L."/>
        </authorList>
    </citation>
    <scope>NUCLEOTIDE SEQUENCE [LARGE SCALE GENOMIC DNA]</scope>
    <source>
        <strain evidence="6 7">N2SHLJ1</strain>
    </source>
</reference>
<dbReference type="GO" id="GO:0016491">
    <property type="term" value="F:oxidoreductase activity"/>
    <property type="evidence" value="ECO:0007669"/>
    <property type="project" value="UniProtKB-KW"/>
</dbReference>
<evidence type="ECO:0000256" key="5">
    <source>
        <dbReference type="ARBA" id="ARBA00023014"/>
    </source>
</evidence>
<organism evidence="6 7">
    <name type="scientific">Paenibacillus thalictri</name>
    <dbReference type="NCBI Taxonomy" id="2527873"/>
    <lineage>
        <taxon>Bacteria</taxon>
        <taxon>Bacillati</taxon>
        <taxon>Bacillota</taxon>
        <taxon>Bacilli</taxon>
        <taxon>Bacillales</taxon>
        <taxon>Paenibacillaceae</taxon>
        <taxon>Paenibacillus</taxon>
    </lineage>
</organism>
<dbReference type="InterPro" id="IPR039650">
    <property type="entry name" value="HdrA-like"/>
</dbReference>
<dbReference type="GO" id="GO:0051539">
    <property type="term" value="F:4 iron, 4 sulfur cluster binding"/>
    <property type="evidence" value="ECO:0007669"/>
    <property type="project" value="UniProtKB-KW"/>
</dbReference>
<dbReference type="RefSeq" id="WP_131017876.1">
    <property type="nucleotide sequence ID" value="NZ_SIRE01000031.1"/>
</dbReference>
<keyword evidence="2" id="KW-0479">Metal-binding</keyword>
<dbReference type="Proteomes" id="UP000293142">
    <property type="component" value="Unassembled WGS sequence"/>
</dbReference>
<dbReference type="Gene3D" id="2.60.120.260">
    <property type="entry name" value="Galactose-binding domain-like"/>
    <property type="match status" value="1"/>
</dbReference>
<dbReference type="PANTHER" id="PTHR43498:SF1">
    <property type="entry name" value="COB--COM HETERODISULFIDE REDUCTASE IRON-SULFUR SUBUNIT A"/>
    <property type="match status" value="1"/>
</dbReference>
<keyword evidence="7" id="KW-1185">Reference proteome</keyword>
<keyword evidence="5" id="KW-0411">Iron-sulfur</keyword>
<evidence type="ECO:0000313" key="7">
    <source>
        <dbReference type="Proteomes" id="UP000293142"/>
    </source>
</evidence>
<dbReference type="EMBL" id="SIRE01000031">
    <property type="protein sequence ID" value="TBL70567.1"/>
    <property type="molecule type" value="Genomic_DNA"/>
</dbReference>
<dbReference type="OrthoDB" id="9780658at2"/>